<evidence type="ECO:0000313" key="2">
    <source>
        <dbReference type="EMBL" id="RVU44403.1"/>
    </source>
</evidence>
<dbReference type="InterPro" id="IPR013320">
    <property type="entry name" value="ConA-like_dom_sf"/>
</dbReference>
<feature type="chain" id="PRO_5019358008" evidence="1">
    <location>
        <begin position="18"/>
        <end position="296"/>
    </location>
</feature>
<dbReference type="Gene3D" id="2.60.120.200">
    <property type="match status" value="1"/>
</dbReference>
<dbReference type="GO" id="GO:0016787">
    <property type="term" value="F:hydrolase activity"/>
    <property type="evidence" value="ECO:0007669"/>
    <property type="project" value="UniProtKB-KW"/>
</dbReference>
<sequence>MKRIAAAALLASTLAGAQPAGPIFFDDFSQPDTATLRAQGWTLRDRAGHPGVPGARWAPEALSLQPDPAQAGNRLLRLQAQTDGTPAGTVQAQACHQRRLLHGTWAARVRFTDAPLQGADGDPVIQAFYAIGPLRHDLDPQFSEVDIEYLPNGGWGSPETRLYAISWQTVRLEPWQAWNSTHAEPGGHAGWRVLVVQSEPGAVRQYLDGRLIASHTGRHLPVEAMSLNLSLWFSPGGLLPPTAAPRRWAMDVDWVLHTAALWSPAAVVQQVQALRAAGAARRDGWPAAAQPAPCDL</sequence>
<feature type="signal peptide" evidence="1">
    <location>
        <begin position="1"/>
        <end position="17"/>
    </location>
</feature>
<accession>A0A437RCI1</accession>
<keyword evidence="3" id="KW-1185">Reference proteome</keyword>
<dbReference type="AlphaFoldDB" id="A0A437RCI1"/>
<dbReference type="Proteomes" id="UP000285575">
    <property type="component" value="Unassembled WGS sequence"/>
</dbReference>
<protein>
    <submittedName>
        <fullName evidence="2">Hydrolase</fullName>
    </submittedName>
</protein>
<proteinExistence type="predicted"/>
<organism evidence="2 3">
    <name type="scientific">Rubrivivax rivuli</name>
    <dbReference type="NCBI Taxonomy" id="1862385"/>
    <lineage>
        <taxon>Bacteria</taxon>
        <taxon>Pseudomonadati</taxon>
        <taxon>Pseudomonadota</taxon>
        <taxon>Betaproteobacteria</taxon>
        <taxon>Burkholderiales</taxon>
        <taxon>Sphaerotilaceae</taxon>
        <taxon>Rubrivivax</taxon>
    </lineage>
</organism>
<evidence type="ECO:0000313" key="3">
    <source>
        <dbReference type="Proteomes" id="UP000285575"/>
    </source>
</evidence>
<reference evidence="2 3" key="1">
    <citation type="submission" date="2019-01" db="EMBL/GenBank/DDBJ databases">
        <authorList>
            <person name="Chen W.-M."/>
        </authorList>
    </citation>
    <scope>NUCLEOTIDE SEQUENCE [LARGE SCALE GENOMIC DNA]</scope>
    <source>
        <strain evidence="2 3">KYPY4</strain>
    </source>
</reference>
<dbReference type="SUPFAM" id="SSF49899">
    <property type="entry name" value="Concanavalin A-like lectins/glucanases"/>
    <property type="match status" value="1"/>
</dbReference>
<dbReference type="CDD" id="cd00413">
    <property type="entry name" value="Glyco_hydrolase_16"/>
    <property type="match status" value="1"/>
</dbReference>
<gene>
    <name evidence="2" type="ORF">EOE66_17170</name>
</gene>
<comment type="caution">
    <text evidence="2">The sequence shown here is derived from an EMBL/GenBank/DDBJ whole genome shotgun (WGS) entry which is preliminary data.</text>
</comment>
<evidence type="ECO:0000256" key="1">
    <source>
        <dbReference type="SAM" id="SignalP"/>
    </source>
</evidence>
<keyword evidence="2" id="KW-0378">Hydrolase</keyword>
<dbReference type="RefSeq" id="WP_128229949.1">
    <property type="nucleotide sequence ID" value="NZ_SACR01000005.1"/>
</dbReference>
<keyword evidence="1" id="KW-0732">Signal</keyword>
<dbReference type="OrthoDB" id="3404894at2"/>
<name>A0A437RCI1_9BURK</name>
<dbReference type="EMBL" id="SACR01000005">
    <property type="protein sequence ID" value="RVU44403.1"/>
    <property type="molecule type" value="Genomic_DNA"/>
</dbReference>